<dbReference type="Pfam" id="PF00144">
    <property type="entry name" value="Beta-lactamase"/>
    <property type="match status" value="1"/>
</dbReference>
<dbReference type="Proteomes" id="UP001180087">
    <property type="component" value="Chromosome"/>
</dbReference>
<keyword evidence="2" id="KW-0378">Hydrolase</keyword>
<dbReference type="PANTHER" id="PTHR43283">
    <property type="entry name" value="BETA-LACTAMASE-RELATED"/>
    <property type="match status" value="1"/>
</dbReference>
<dbReference type="InterPro" id="IPR012338">
    <property type="entry name" value="Beta-lactam/transpept-like"/>
</dbReference>
<dbReference type="GO" id="GO:0016787">
    <property type="term" value="F:hydrolase activity"/>
    <property type="evidence" value="ECO:0007669"/>
    <property type="project" value="UniProtKB-KW"/>
</dbReference>
<reference evidence="2" key="1">
    <citation type="submission" date="2023-06" db="EMBL/GenBank/DDBJ databases">
        <title>A Treasure from Seagulls: Isolation and Description of Aciduricobacillus qingdaonensis gen. nov., sp. nov., a Rare Obligately Uric Acid-utilizing Member in the Family Bacillaceae.</title>
        <authorList>
            <person name="Liu W."/>
            <person name="Wang B."/>
        </authorList>
    </citation>
    <scope>NUCLEOTIDE SEQUENCE</scope>
    <source>
        <strain evidence="2">44XB</strain>
    </source>
</reference>
<proteinExistence type="predicted"/>
<dbReference type="EC" id="3.-.-.-" evidence="2"/>
<dbReference type="SUPFAM" id="SSF56601">
    <property type="entry name" value="beta-lactamase/transpeptidase-like"/>
    <property type="match status" value="1"/>
</dbReference>
<dbReference type="InterPro" id="IPR050789">
    <property type="entry name" value="Diverse_Enzym_Activities"/>
</dbReference>
<dbReference type="EMBL" id="CP129113">
    <property type="protein sequence ID" value="WLV24641.1"/>
    <property type="molecule type" value="Genomic_DNA"/>
</dbReference>
<evidence type="ECO:0000313" key="3">
    <source>
        <dbReference type="Proteomes" id="UP001180087"/>
    </source>
</evidence>
<keyword evidence="3" id="KW-1185">Reference proteome</keyword>
<name>A0ABY9KV38_9BACI</name>
<feature type="domain" description="Beta-lactamase-related" evidence="1">
    <location>
        <begin position="82"/>
        <end position="361"/>
    </location>
</feature>
<dbReference type="Gene3D" id="3.40.710.10">
    <property type="entry name" value="DD-peptidase/beta-lactamase superfamily"/>
    <property type="match status" value="1"/>
</dbReference>
<sequence length="382" mass="44658">MSYSKQKGYLQTYFSYLKKYNFSVAYNDYEFFPTKKFPSSITPFNFNVSPNQKEFSMIEYLHKGVKRTAPFTTFMENSETNALIIIKDNSIIYEGYFNGHKRETPHKLFSITKSFVSALIGIAVEHGKIKNVDELVKTYVPEIQLKNITIKQLLQMEAGIKYTEGHFPWRDEAKVYLYPDARKLALSVVEVTNERFFHYNDYHLLLLGLVLERATGKTISEYLHANILSELGMEFPSYIIMDSEKSSFEKIESGLVMTAIDLAKFGSLYLKSGEWEGKQIIAKQWVHESVNQLNVPANMEHFNYYNRHPWGKMWFKQNKAYYKYLWWGHKNSPQNNDFFALGSLGQVLYISPENNAVAIRLGKKWGVMDWWPTILYKLVNLK</sequence>
<accession>A0ABY9KV38</accession>
<dbReference type="PANTHER" id="PTHR43283:SF7">
    <property type="entry name" value="BETA-LACTAMASE-RELATED DOMAIN-CONTAINING PROTEIN"/>
    <property type="match status" value="1"/>
</dbReference>
<evidence type="ECO:0000313" key="2">
    <source>
        <dbReference type="EMBL" id="WLV24641.1"/>
    </source>
</evidence>
<protein>
    <submittedName>
        <fullName evidence="2">Serine hydrolase</fullName>
        <ecNumber evidence="2">3.-.-.-</ecNumber>
    </submittedName>
</protein>
<dbReference type="InterPro" id="IPR001466">
    <property type="entry name" value="Beta-lactam-related"/>
</dbReference>
<evidence type="ECO:0000259" key="1">
    <source>
        <dbReference type="Pfam" id="PF00144"/>
    </source>
</evidence>
<gene>
    <name evidence="2" type="ORF">QR721_13520</name>
</gene>
<organism evidence="2 3">
    <name type="scientific">Aciduricibacillus chroicocephali</name>
    <dbReference type="NCBI Taxonomy" id="3054939"/>
    <lineage>
        <taxon>Bacteria</taxon>
        <taxon>Bacillati</taxon>
        <taxon>Bacillota</taxon>
        <taxon>Bacilli</taxon>
        <taxon>Bacillales</taxon>
        <taxon>Bacillaceae</taxon>
        <taxon>Aciduricibacillus</taxon>
    </lineage>
</organism>
<dbReference type="RefSeq" id="WP_348027874.1">
    <property type="nucleotide sequence ID" value="NZ_CP129113.1"/>
</dbReference>